<protein>
    <recommendedName>
        <fullName evidence="4">Exo-alpha-sialidase</fullName>
    </recommendedName>
</protein>
<feature type="chain" id="PRO_5037034103" description="Exo-alpha-sialidase" evidence="1">
    <location>
        <begin position="23"/>
        <end position="769"/>
    </location>
</feature>
<accession>A0A916UHE5</accession>
<evidence type="ECO:0008006" key="4">
    <source>
        <dbReference type="Google" id="ProtNLM"/>
    </source>
</evidence>
<dbReference type="PROSITE" id="PS51257">
    <property type="entry name" value="PROKAR_LIPOPROTEIN"/>
    <property type="match status" value="1"/>
</dbReference>
<evidence type="ECO:0000313" key="3">
    <source>
        <dbReference type="Proteomes" id="UP000641514"/>
    </source>
</evidence>
<dbReference type="SUPFAM" id="SSF50939">
    <property type="entry name" value="Sialidases"/>
    <property type="match status" value="1"/>
</dbReference>
<reference evidence="2" key="1">
    <citation type="journal article" date="2014" name="Int. J. Syst. Evol. Microbiol.">
        <title>Complete genome sequence of Corynebacterium casei LMG S-19264T (=DSM 44701T), isolated from a smear-ripened cheese.</title>
        <authorList>
            <consortium name="US DOE Joint Genome Institute (JGI-PGF)"/>
            <person name="Walter F."/>
            <person name="Albersmeier A."/>
            <person name="Kalinowski J."/>
            <person name="Ruckert C."/>
        </authorList>
    </citation>
    <scope>NUCLEOTIDE SEQUENCE</scope>
    <source>
        <strain evidence="2">CGMCC 1.15478</strain>
    </source>
</reference>
<reference evidence="2" key="2">
    <citation type="submission" date="2020-09" db="EMBL/GenBank/DDBJ databases">
        <authorList>
            <person name="Sun Q."/>
            <person name="Zhou Y."/>
        </authorList>
    </citation>
    <scope>NUCLEOTIDE SEQUENCE</scope>
    <source>
        <strain evidence="2">CGMCC 1.15478</strain>
    </source>
</reference>
<comment type="caution">
    <text evidence="2">The sequence shown here is derived from an EMBL/GenBank/DDBJ whole genome shotgun (WGS) entry which is preliminary data.</text>
</comment>
<gene>
    <name evidence="2" type="ORF">GCM10011410_26290</name>
</gene>
<dbReference type="InterPro" id="IPR036278">
    <property type="entry name" value="Sialidase_sf"/>
</dbReference>
<dbReference type="EMBL" id="BMJH01000003">
    <property type="protein sequence ID" value="GGC71985.1"/>
    <property type="molecule type" value="Genomic_DNA"/>
</dbReference>
<evidence type="ECO:0000313" key="2">
    <source>
        <dbReference type="EMBL" id="GGC71985.1"/>
    </source>
</evidence>
<feature type="signal peptide" evidence="1">
    <location>
        <begin position="1"/>
        <end position="22"/>
    </location>
</feature>
<keyword evidence="3" id="KW-1185">Reference proteome</keyword>
<evidence type="ECO:0000256" key="1">
    <source>
        <dbReference type="SAM" id="SignalP"/>
    </source>
</evidence>
<proteinExistence type="predicted"/>
<dbReference type="RefSeq" id="WP_188675775.1">
    <property type="nucleotide sequence ID" value="NZ_BMJH01000003.1"/>
</dbReference>
<dbReference type="Proteomes" id="UP000641514">
    <property type="component" value="Unassembled WGS sequence"/>
</dbReference>
<dbReference type="AlphaFoldDB" id="A0A916UHE5"/>
<organism evidence="2 3">
    <name type="scientific">Hoyosella rhizosphaerae</name>
    <dbReference type="NCBI Taxonomy" id="1755582"/>
    <lineage>
        <taxon>Bacteria</taxon>
        <taxon>Bacillati</taxon>
        <taxon>Actinomycetota</taxon>
        <taxon>Actinomycetes</taxon>
        <taxon>Mycobacteriales</taxon>
        <taxon>Hoyosellaceae</taxon>
        <taxon>Hoyosella</taxon>
    </lineage>
</organism>
<name>A0A916UHE5_9ACTN</name>
<sequence>MVISRRVRCGTAALMATTLILAACSTTEDDPVAEPEPEEPQPTQTLREFNTIPVGVPPELFRTEEFAGRGLNLLAGAEGLPYAVALNMAAPQRPSRPVVWVADDGNHWTPIDLTPDSPHSFSGGLVGNNQKSALVGSSFADGTLVSRVWLSDNRRDWVEAELPDEFARTFRVVTGTAAGERILVAGNAVSKDLGVAIIDGDRIEHTLLPQIPDREQRLIVDMAASGDNVVLIAQRGDEGSPGAFVAYTSDDGGITWDGSHPVGDSPNVFVAGVEASGEQFVMTGGVLAPDSDRGFVPAAWTSDDGVSWTPEFVPPPPEDSVFYIAEGVPALLGRPSVRDGHIYAVASNDDSLRAGFYHRVPEGEWFFNGTSELMGFPGAGGVTVGLNPDERLAVLSPFGTGKVVIGVHGRDDAWSERLDLGALEQVGQVEALTSVIDRMFVKTLRVRYDVDGADFSGVPERQLYELFDRGDANFELENIGFDPPEVGNLTNTVVASTDNNELLLLGSRFSTQRNRIEARGWFLPAPGQPWIPVDGFGAVADSQIKGIVQTDSGWYAVGTSTGPEGNDPASATVWRSDNGREWQVDEVLNSGNGSNATAVCQVTDGPVLVAGSVTESDGTAPAVWRLTEETWERATAEILTTGRGELTGCASSDDETILSATSGGRNLILRTTDGIQFEGTFRTEFGSTMREAVRVNGGFAAAGRITNDDASGPVVWLSDHGFRWEPWRVPARTDGIVRFVKPYGDGIVFTMDSELGDPVQIVESLDFSP</sequence>
<keyword evidence="1" id="KW-0732">Signal</keyword>